<comment type="caution">
    <text evidence="2">The sequence shown here is derived from an EMBL/GenBank/DDBJ whole genome shotgun (WGS) entry which is preliminary data.</text>
</comment>
<sequence>MDSFCYPLYVELIKLELGIEAYDGTREQLFLLRAFLILVFGDIPAISLMMRMKGHNGLRPCRMCNIRGVTVDKVHYVPLSRSCVVQTKDVPLLGPREYRATNLPLRTHDQMMQQAKEVHDAITQTSADNLAKEYGIKGIPALSHLSSLTFPTSFPFDFMHLIWENTLKNLILFWTGKFKDIDHKGKGYHIAKHIWEEIGRDTVACGATIPASFGAPVPNISKEGVTMTSEMYTNWTLFIAPVVLKGRFPQPKYYDHFMRLVETIKLCLALELTDEMIKQIGKGFKLWVEDYEKLYYEKKQERLSTCPLTIHALLHIADSIKECGPVWAYWAYPMERHCNTLLPAIRSRRHPYAAIAAFVTAMAQINQIRLIYDAEEQLNLNPDKIDKSYSPPGCKLCSFPLYCRRTYLL</sequence>
<reference evidence="2 3" key="1">
    <citation type="journal article" date="2018" name="Evol. Lett.">
        <title>Horizontal gene cluster transfer increased hallucinogenic mushroom diversity.</title>
        <authorList>
            <person name="Reynolds H.T."/>
            <person name="Vijayakumar V."/>
            <person name="Gluck-Thaler E."/>
            <person name="Korotkin H.B."/>
            <person name="Matheny P.B."/>
            <person name="Slot J.C."/>
        </authorList>
    </citation>
    <scope>NUCLEOTIDE SEQUENCE [LARGE SCALE GENOMIC DNA]</scope>
    <source>
        <strain evidence="2 3">2629</strain>
    </source>
</reference>
<evidence type="ECO:0008006" key="4">
    <source>
        <dbReference type="Google" id="ProtNLM"/>
    </source>
</evidence>
<dbReference type="PANTHER" id="PTHR46579">
    <property type="entry name" value="F5/8 TYPE C DOMAIN-CONTAINING PROTEIN-RELATED"/>
    <property type="match status" value="1"/>
</dbReference>
<gene>
    <name evidence="2" type="ORF">CVT24_010077</name>
</gene>
<organism evidence="2 3">
    <name type="scientific">Panaeolus cyanescens</name>
    <dbReference type="NCBI Taxonomy" id="181874"/>
    <lineage>
        <taxon>Eukaryota</taxon>
        <taxon>Fungi</taxon>
        <taxon>Dikarya</taxon>
        <taxon>Basidiomycota</taxon>
        <taxon>Agaricomycotina</taxon>
        <taxon>Agaricomycetes</taxon>
        <taxon>Agaricomycetidae</taxon>
        <taxon>Agaricales</taxon>
        <taxon>Agaricineae</taxon>
        <taxon>Galeropsidaceae</taxon>
        <taxon>Panaeolus</taxon>
    </lineage>
</organism>
<dbReference type="EMBL" id="NHTK01004326">
    <property type="protein sequence ID" value="PPQ87216.1"/>
    <property type="molecule type" value="Genomic_DNA"/>
</dbReference>
<feature type="transmembrane region" description="Helical" evidence="1">
    <location>
        <begin position="30"/>
        <end position="50"/>
    </location>
</feature>
<evidence type="ECO:0000313" key="2">
    <source>
        <dbReference type="EMBL" id="PPQ87216.1"/>
    </source>
</evidence>
<dbReference type="AlphaFoldDB" id="A0A409X8X4"/>
<keyword evidence="1" id="KW-0472">Membrane</keyword>
<evidence type="ECO:0000256" key="1">
    <source>
        <dbReference type="SAM" id="Phobius"/>
    </source>
</evidence>
<dbReference type="PANTHER" id="PTHR46579:SF1">
    <property type="entry name" value="F5_8 TYPE C DOMAIN-CONTAINING PROTEIN"/>
    <property type="match status" value="1"/>
</dbReference>
<dbReference type="OrthoDB" id="2404451at2759"/>
<keyword evidence="1" id="KW-1133">Transmembrane helix</keyword>
<accession>A0A409X8X4</accession>
<dbReference type="Proteomes" id="UP000284842">
    <property type="component" value="Unassembled WGS sequence"/>
</dbReference>
<keyword evidence="3" id="KW-1185">Reference proteome</keyword>
<proteinExistence type="predicted"/>
<evidence type="ECO:0000313" key="3">
    <source>
        <dbReference type="Proteomes" id="UP000284842"/>
    </source>
</evidence>
<protein>
    <recommendedName>
        <fullName evidence="4">Transposase family Tnp2 protein</fullName>
    </recommendedName>
</protein>
<keyword evidence="1" id="KW-0812">Transmembrane</keyword>
<dbReference type="InParanoid" id="A0A409X8X4"/>
<name>A0A409X8X4_9AGAR</name>
<dbReference type="STRING" id="181874.A0A409X8X4"/>